<dbReference type="Pfam" id="PF00375">
    <property type="entry name" value="SDF"/>
    <property type="match status" value="3"/>
</dbReference>
<comment type="similarity">
    <text evidence="2 9">Belongs to the dicarboxylate/amino acid:cation symporter (DAACS) (TC 2.A.23) family.</text>
</comment>
<evidence type="ECO:0000256" key="1">
    <source>
        <dbReference type="ARBA" id="ARBA00004141"/>
    </source>
</evidence>
<feature type="transmembrane region" description="Helical" evidence="9">
    <location>
        <begin position="363"/>
        <end position="387"/>
    </location>
</feature>
<dbReference type="EMBL" id="CAJPEV010000567">
    <property type="protein sequence ID" value="CAG0886527.1"/>
    <property type="molecule type" value="Genomic_DNA"/>
</dbReference>
<dbReference type="PROSITE" id="PS51257">
    <property type="entry name" value="PROKAR_LIPOPROTEIN"/>
    <property type="match status" value="1"/>
</dbReference>
<dbReference type="SUPFAM" id="SSF118215">
    <property type="entry name" value="Proton glutamate symport protein"/>
    <property type="match status" value="2"/>
</dbReference>
<evidence type="ECO:0000313" key="11">
    <source>
        <dbReference type="EMBL" id="CAD7244129.1"/>
    </source>
</evidence>
<organism evidence="11">
    <name type="scientific">Darwinula stevensoni</name>
    <dbReference type="NCBI Taxonomy" id="69355"/>
    <lineage>
        <taxon>Eukaryota</taxon>
        <taxon>Metazoa</taxon>
        <taxon>Ecdysozoa</taxon>
        <taxon>Arthropoda</taxon>
        <taxon>Crustacea</taxon>
        <taxon>Oligostraca</taxon>
        <taxon>Ostracoda</taxon>
        <taxon>Podocopa</taxon>
        <taxon>Podocopida</taxon>
        <taxon>Darwinulocopina</taxon>
        <taxon>Darwinuloidea</taxon>
        <taxon>Darwinulidae</taxon>
        <taxon>Darwinula</taxon>
    </lineage>
</organism>
<dbReference type="Proteomes" id="UP000677054">
    <property type="component" value="Unassembled WGS sequence"/>
</dbReference>
<feature type="transmembrane region" description="Helical" evidence="9">
    <location>
        <begin position="102"/>
        <end position="122"/>
    </location>
</feature>
<gene>
    <name evidence="11" type="ORF">DSTB1V02_LOCUS4031</name>
</gene>
<dbReference type="GO" id="GO:0015501">
    <property type="term" value="F:glutamate:sodium symporter activity"/>
    <property type="evidence" value="ECO:0007669"/>
    <property type="project" value="TreeGrafter"/>
</dbReference>
<dbReference type="GO" id="GO:0005313">
    <property type="term" value="F:L-glutamate transmembrane transporter activity"/>
    <property type="evidence" value="ECO:0007669"/>
    <property type="project" value="TreeGrafter"/>
</dbReference>
<dbReference type="PANTHER" id="PTHR11958:SF111">
    <property type="entry name" value="AMINO ACID TRANSPORTER"/>
    <property type="match status" value="1"/>
</dbReference>
<dbReference type="PRINTS" id="PR00173">
    <property type="entry name" value="EDTRNSPORT"/>
</dbReference>
<dbReference type="EMBL" id="LR900084">
    <property type="protein sequence ID" value="CAD7244129.1"/>
    <property type="molecule type" value="Genomic_DNA"/>
</dbReference>
<evidence type="ECO:0000256" key="4">
    <source>
        <dbReference type="ARBA" id="ARBA00022692"/>
    </source>
</evidence>
<evidence type="ECO:0000256" key="9">
    <source>
        <dbReference type="RuleBase" id="RU361216"/>
    </source>
</evidence>
<evidence type="ECO:0000256" key="6">
    <source>
        <dbReference type="ARBA" id="ARBA00022989"/>
    </source>
</evidence>
<evidence type="ECO:0000256" key="3">
    <source>
        <dbReference type="ARBA" id="ARBA00022448"/>
    </source>
</evidence>
<keyword evidence="6 9" id="KW-1133">Transmembrane helix</keyword>
<keyword evidence="5 9" id="KW-0769">Symport</keyword>
<dbReference type="PROSITE" id="PS00713">
    <property type="entry name" value="NA_DICARBOXYL_SYMP_1"/>
    <property type="match status" value="1"/>
</dbReference>
<keyword evidence="12" id="KW-1185">Reference proteome</keyword>
<feature type="transmembrane region" description="Helical" evidence="9">
    <location>
        <begin position="318"/>
        <end position="343"/>
    </location>
</feature>
<evidence type="ECO:0000256" key="10">
    <source>
        <dbReference type="SAM" id="MobiDB-lite"/>
    </source>
</evidence>
<feature type="transmembrane region" description="Helical" evidence="9">
    <location>
        <begin position="60"/>
        <end position="82"/>
    </location>
</feature>
<dbReference type="AlphaFoldDB" id="A0A7R8X647"/>
<evidence type="ECO:0000256" key="8">
    <source>
        <dbReference type="ARBA" id="ARBA00023180"/>
    </source>
</evidence>
<feature type="region of interest" description="Disordered" evidence="10">
    <location>
        <begin position="433"/>
        <end position="470"/>
    </location>
</feature>
<dbReference type="InterPro" id="IPR050746">
    <property type="entry name" value="DAACS"/>
</dbReference>
<feature type="compositionally biased region" description="Polar residues" evidence="10">
    <location>
        <begin position="441"/>
        <end position="450"/>
    </location>
</feature>
<dbReference type="InterPro" id="IPR001991">
    <property type="entry name" value="Na-dicarboxylate_symporter"/>
</dbReference>
<protein>
    <recommendedName>
        <fullName evidence="9">Amino acid transporter</fullName>
    </recommendedName>
</protein>
<evidence type="ECO:0000313" key="12">
    <source>
        <dbReference type="Proteomes" id="UP000677054"/>
    </source>
</evidence>
<comment type="subcellular location">
    <subcellularLocation>
        <location evidence="1 9">Membrane</location>
        <topology evidence="1 9">Multi-pass membrane protein</topology>
    </subcellularLocation>
</comment>
<dbReference type="GO" id="GO:0015175">
    <property type="term" value="F:neutral L-amino acid transmembrane transporter activity"/>
    <property type="evidence" value="ECO:0007669"/>
    <property type="project" value="TreeGrafter"/>
</dbReference>
<proteinExistence type="inferred from homology"/>
<sequence>MDGRLELNVTVPQCQPVSLSASSFACPSASGSYSLKWRDGKTMSRLPKWRKVTKKLRQNLLLIVTVVGVFTGVILGFGLRTLEPSRTTILVISYPGEIFMRLLRLMILPLVISSLVSGSASLNAKMNGKIAMRTIAWFLATSFLNAIIGTLLAIAIRPGWGLSEELASMKPDRKDDVSILDSFLDLGRLTPVGVACIICGKILEMKDVSMIVSQLGLFIAAVLIGVFLYQWIILQLFYLLLVRKNPLPFYFGLAQPWLIAFATASTYELHSPLDSPDWTGVMGDIHSPPGPWRYRAVALPVTLKCMDKMRIDHRVTRFVLPIGATVNMDGTALFVSIASIFIAQMTNVPLGIGDYVTVVVTSTAVSVAAASVPSAALVLMLMVLGAIDVPSENVSLLFTIDWFVDRFRTTNNMLGDCYTAAIVEHYSRNELPPDKTHDPSYLQNDQQESKPLNRASTEDIEDASLAITKV</sequence>
<dbReference type="PROSITE" id="PS00714">
    <property type="entry name" value="NA_DICARBOXYL_SYMP_2"/>
    <property type="match status" value="1"/>
</dbReference>
<evidence type="ECO:0000256" key="5">
    <source>
        <dbReference type="ARBA" id="ARBA00022847"/>
    </source>
</evidence>
<accession>A0A7R8X647</accession>
<keyword evidence="3 9" id="KW-0813">Transport</keyword>
<reference evidence="11" key="1">
    <citation type="submission" date="2020-11" db="EMBL/GenBank/DDBJ databases">
        <authorList>
            <person name="Tran Van P."/>
        </authorList>
    </citation>
    <scope>NUCLEOTIDE SEQUENCE</scope>
</reference>
<keyword evidence="7 9" id="KW-0472">Membrane</keyword>
<feature type="transmembrane region" description="Helical" evidence="9">
    <location>
        <begin position="215"/>
        <end position="241"/>
    </location>
</feature>
<keyword evidence="4 9" id="KW-0812">Transmembrane</keyword>
<dbReference type="OrthoDB" id="5877963at2759"/>
<feature type="transmembrane region" description="Helical" evidence="9">
    <location>
        <begin position="134"/>
        <end position="156"/>
    </location>
</feature>
<evidence type="ECO:0000256" key="7">
    <source>
        <dbReference type="ARBA" id="ARBA00023136"/>
    </source>
</evidence>
<dbReference type="InterPro" id="IPR036458">
    <property type="entry name" value="Na:dicarbo_symporter_sf"/>
</dbReference>
<name>A0A7R8X647_9CRUS</name>
<keyword evidence="8" id="KW-0325">Glycoprotein</keyword>
<dbReference type="Gene3D" id="1.10.3860.10">
    <property type="entry name" value="Sodium:dicarboxylate symporter"/>
    <property type="match status" value="2"/>
</dbReference>
<dbReference type="InterPro" id="IPR018107">
    <property type="entry name" value="Na-dicarboxylate_symporter_CS"/>
</dbReference>
<evidence type="ECO:0000256" key="2">
    <source>
        <dbReference type="ARBA" id="ARBA00006148"/>
    </source>
</evidence>
<dbReference type="PANTHER" id="PTHR11958">
    <property type="entry name" value="SODIUM/DICARBOXYLATE SYMPORTER-RELATED"/>
    <property type="match status" value="1"/>
</dbReference>
<dbReference type="GO" id="GO:0005886">
    <property type="term" value="C:plasma membrane"/>
    <property type="evidence" value="ECO:0007669"/>
    <property type="project" value="TreeGrafter"/>
</dbReference>